<comment type="similarity">
    <text evidence="1">Belongs to the sigma-70 factor family. ECF subfamily.</text>
</comment>
<dbReference type="PANTHER" id="PTHR43133">
    <property type="entry name" value="RNA POLYMERASE ECF-TYPE SIGMA FACTO"/>
    <property type="match status" value="1"/>
</dbReference>
<dbReference type="Gene3D" id="1.10.10.10">
    <property type="entry name" value="Winged helix-like DNA-binding domain superfamily/Winged helix DNA-binding domain"/>
    <property type="match status" value="1"/>
</dbReference>
<evidence type="ECO:0000313" key="9">
    <source>
        <dbReference type="Proteomes" id="UP000823900"/>
    </source>
</evidence>
<evidence type="ECO:0000259" key="7">
    <source>
        <dbReference type="Pfam" id="PF04545"/>
    </source>
</evidence>
<dbReference type="SUPFAM" id="SSF88946">
    <property type="entry name" value="Sigma2 domain of RNA polymerase sigma factors"/>
    <property type="match status" value="1"/>
</dbReference>
<dbReference type="EMBL" id="DWZA01000031">
    <property type="protein sequence ID" value="HJA70674.1"/>
    <property type="molecule type" value="Genomic_DNA"/>
</dbReference>
<evidence type="ECO:0000259" key="6">
    <source>
        <dbReference type="Pfam" id="PF04542"/>
    </source>
</evidence>
<dbReference type="Gene3D" id="1.10.1740.10">
    <property type="match status" value="1"/>
</dbReference>
<dbReference type="GO" id="GO:0006352">
    <property type="term" value="P:DNA-templated transcription initiation"/>
    <property type="evidence" value="ECO:0007669"/>
    <property type="project" value="InterPro"/>
</dbReference>
<dbReference type="GO" id="GO:0016987">
    <property type="term" value="F:sigma factor activity"/>
    <property type="evidence" value="ECO:0007669"/>
    <property type="project" value="UniProtKB-KW"/>
</dbReference>
<evidence type="ECO:0000313" key="8">
    <source>
        <dbReference type="EMBL" id="HJA70674.1"/>
    </source>
</evidence>
<evidence type="ECO:0000256" key="2">
    <source>
        <dbReference type="ARBA" id="ARBA00023015"/>
    </source>
</evidence>
<dbReference type="InterPro" id="IPR039425">
    <property type="entry name" value="RNA_pol_sigma-70-like"/>
</dbReference>
<evidence type="ECO:0000256" key="1">
    <source>
        <dbReference type="ARBA" id="ARBA00010641"/>
    </source>
</evidence>
<feature type="domain" description="RNA polymerase sigma-70 region 4" evidence="7">
    <location>
        <begin position="122"/>
        <end position="171"/>
    </location>
</feature>
<dbReference type="Pfam" id="PF04542">
    <property type="entry name" value="Sigma70_r2"/>
    <property type="match status" value="1"/>
</dbReference>
<sequence>MDDRQFKENIDRIRRNEKDGLKNIYEEYNPMIYSTVFEILRSREDAEDITSEFFIRLWDIAPGYREGRGHRAWMLTIARNMAIDHIRKRKREELMEEIPDHGHPGEAFPEEAICSRTTLEQAMDQLKAEEREVVNLKIMGQLTFKEIAALLKKPQGTVSWCYQTAIRKLKEVQL</sequence>
<proteinExistence type="inferred from homology"/>
<dbReference type="NCBIfam" id="TIGR02937">
    <property type="entry name" value="sigma70-ECF"/>
    <property type="match status" value="1"/>
</dbReference>
<comment type="caution">
    <text evidence="8">The sequence shown here is derived from an EMBL/GenBank/DDBJ whole genome shotgun (WGS) entry which is preliminary data.</text>
</comment>
<protein>
    <submittedName>
        <fullName evidence="8">Sigma-70 family RNA polymerase sigma factor</fullName>
    </submittedName>
</protein>
<keyword evidence="4" id="KW-0238">DNA-binding</keyword>
<keyword evidence="5" id="KW-0804">Transcription</keyword>
<dbReference type="SUPFAM" id="SSF88659">
    <property type="entry name" value="Sigma3 and sigma4 domains of RNA polymerase sigma factors"/>
    <property type="match status" value="1"/>
</dbReference>
<keyword evidence="2" id="KW-0805">Transcription regulation</keyword>
<dbReference type="InterPro" id="IPR013325">
    <property type="entry name" value="RNA_pol_sigma_r2"/>
</dbReference>
<gene>
    <name evidence="8" type="ORF">IAA07_03715</name>
</gene>
<dbReference type="InterPro" id="IPR007630">
    <property type="entry name" value="RNA_pol_sigma70_r4"/>
</dbReference>
<dbReference type="InterPro" id="IPR007627">
    <property type="entry name" value="RNA_pol_sigma70_r2"/>
</dbReference>
<keyword evidence="3" id="KW-0731">Sigma factor</keyword>
<reference evidence="8" key="1">
    <citation type="journal article" date="2021" name="PeerJ">
        <title>Extensive microbial diversity within the chicken gut microbiome revealed by metagenomics and culture.</title>
        <authorList>
            <person name="Gilroy R."/>
            <person name="Ravi A."/>
            <person name="Getino M."/>
            <person name="Pursley I."/>
            <person name="Horton D.L."/>
            <person name="Alikhan N.F."/>
            <person name="Baker D."/>
            <person name="Gharbi K."/>
            <person name="Hall N."/>
            <person name="Watson M."/>
            <person name="Adriaenssens E.M."/>
            <person name="Foster-Nyarko E."/>
            <person name="Jarju S."/>
            <person name="Secka A."/>
            <person name="Antonio M."/>
            <person name="Oren A."/>
            <person name="Chaudhuri R.R."/>
            <person name="La Ragione R."/>
            <person name="Hildebrand F."/>
            <person name="Pallen M.J."/>
        </authorList>
    </citation>
    <scope>NUCLEOTIDE SEQUENCE</scope>
    <source>
        <strain evidence="8">CHK178-16964</strain>
    </source>
</reference>
<dbReference type="InterPro" id="IPR036388">
    <property type="entry name" value="WH-like_DNA-bd_sf"/>
</dbReference>
<name>A0A9D2KN04_9FIRM</name>
<organism evidence="8 9">
    <name type="scientific">Candidatus Lachnoclostridium stercoravium</name>
    <dbReference type="NCBI Taxonomy" id="2838633"/>
    <lineage>
        <taxon>Bacteria</taxon>
        <taxon>Bacillati</taxon>
        <taxon>Bacillota</taxon>
        <taxon>Clostridia</taxon>
        <taxon>Lachnospirales</taxon>
        <taxon>Lachnospiraceae</taxon>
    </lineage>
</organism>
<dbReference type="InterPro" id="IPR014284">
    <property type="entry name" value="RNA_pol_sigma-70_dom"/>
</dbReference>
<evidence type="ECO:0000256" key="4">
    <source>
        <dbReference type="ARBA" id="ARBA00023125"/>
    </source>
</evidence>
<dbReference type="Pfam" id="PF04545">
    <property type="entry name" value="Sigma70_r4"/>
    <property type="match status" value="1"/>
</dbReference>
<dbReference type="Proteomes" id="UP000823900">
    <property type="component" value="Unassembled WGS sequence"/>
</dbReference>
<evidence type="ECO:0000256" key="5">
    <source>
        <dbReference type="ARBA" id="ARBA00023163"/>
    </source>
</evidence>
<feature type="domain" description="RNA polymerase sigma-70 region 2" evidence="6">
    <location>
        <begin position="24"/>
        <end position="91"/>
    </location>
</feature>
<dbReference type="PANTHER" id="PTHR43133:SF8">
    <property type="entry name" value="RNA POLYMERASE SIGMA FACTOR HI_1459-RELATED"/>
    <property type="match status" value="1"/>
</dbReference>
<evidence type="ECO:0000256" key="3">
    <source>
        <dbReference type="ARBA" id="ARBA00023082"/>
    </source>
</evidence>
<accession>A0A9D2KN04</accession>
<dbReference type="AlphaFoldDB" id="A0A9D2KN04"/>
<dbReference type="GO" id="GO:0003677">
    <property type="term" value="F:DNA binding"/>
    <property type="evidence" value="ECO:0007669"/>
    <property type="project" value="UniProtKB-KW"/>
</dbReference>
<dbReference type="InterPro" id="IPR013324">
    <property type="entry name" value="RNA_pol_sigma_r3/r4-like"/>
</dbReference>
<reference evidence="8" key="2">
    <citation type="submission" date="2021-04" db="EMBL/GenBank/DDBJ databases">
        <authorList>
            <person name="Gilroy R."/>
        </authorList>
    </citation>
    <scope>NUCLEOTIDE SEQUENCE</scope>
    <source>
        <strain evidence="8">CHK178-16964</strain>
    </source>
</reference>